<sequence length="143" mass="16591">MDTLSKNSPAIPTGFLTRPEVYIDFLFEQDLLYILIKNYSHAPAFRVSVKFDQNLIGLKGTKDLSSLAIFQNIEFLAPNKELKVLIDSANGYFNSGQPTKFTTTITYYDQDKKQYKKKIKHDIIIYKDLVYMSRPFDSIHHPF</sequence>
<protein>
    <recommendedName>
        <fullName evidence="3">MSP domain-containing protein</fullName>
    </recommendedName>
</protein>
<dbReference type="Proteomes" id="UP001403385">
    <property type="component" value="Unassembled WGS sequence"/>
</dbReference>
<organism evidence="1 2">
    <name type="scientific">Rapidithrix thailandica</name>
    <dbReference type="NCBI Taxonomy" id="413964"/>
    <lineage>
        <taxon>Bacteria</taxon>
        <taxon>Pseudomonadati</taxon>
        <taxon>Bacteroidota</taxon>
        <taxon>Cytophagia</taxon>
        <taxon>Cytophagales</taxon>
        <taxon>Flammeovirgaceae</taxon>
        <taxon>Rapidithrix</taxon>
    </lineage>
</organism>
<proteinExistence type="predicted"/>
<evidence type="ECO:0008006" key="3">
    <source>
        <dbReference type="Google" id="ProtNLM"/>
    </source>
</evidence>
<dbReference type="RefSeq" id="WP_346823084.1">
    <property type="nucleotide sequence ID" value="NZ_JBDKWZ010000013.1"/>
</dbReference>
<evidence type="ECO:0000313" key="1">
    <source>
        <dbReference type="EMBL" id="MEN7550302.1"/>
    </source>
</evidence>
<reference evidence="1 2" key="1">
    <citation type="submission" date="2024-04" db="EMBL/GenBank/DDBJ databases">
        <title>Novel genus in family Flammeovirgaceae.</title>
        <authorList>
            <person name="Nguyen T.H."/>
            <person name="Vuong T.Q."/>
            <person name="Le H."/>
            <person name="Kim S.-G."/>
        </authorList>
    </citation>
    <scope>NUCLEOTIDE SEQUENCE [LARGE SCALE GENOMIC DNA]</scope>
    <source>
        <strain evidence="1 2">JCM 23209</strain>
    </source>
</reference>
<accession>A0AAW9RZI2</accession>
<keyword evidence="2" id="KW-1185">Reference proteome</keyword>
<evidence type="ECO:0000313" key="2">
    <source>
        <dbReference type="Proteomes" id="UP001403385"/>
    </source>
</evidence>
<comment type="caution">
    <text evidence="1">The sequence shown here is derived from an EMBL/GenBank/DDBJ whole genome shotgun (WGS) entry which is preliminary data.</text>
</comment>
<gene>
    <name evidence="1" type="ORF">AAG747_20450</name>
</gene>
<dbReference type="AlphaFoldDB" id="A0AAW9RZI2"/>
<dbReference type="EMBL" id="JBDKWZ010000013">
    <property type="protein sequence ID" value="MEN7550302.1"/>
    <property type="molecule type" value="Genomic_DNA"/>
</dbReference>
<name>A0AAW9RZI2_9BACT</name>